<evidence type="ECO:0000313" key="2">
    <source>
        <dbReference type="EMBL" id="GIF90017.1"/>
    </source>
</evidence>
<dbReference type="PANTHER" id="PTHR39639">
    <property type="entry name" value="CHROMOSOME 16, WHOLE GENOME SHOTGUN SEQUENCE"/>
    <property type="match status" value="1"/>
</dbReference>
<dbReference type="Proteomes" id="UP000619293">
    <property type="component" value="Unassembled WGS sequence"/>
</dbReference>
<keyword evidence="3" id="KW-1185">Reference proteome</keyword>
<reference evidence="2 3" key="1">
    <citation type="submission" date="2021-01" db="EMBL/GenBank/DDBJ databases">
        <title>Whole genome shotgun sequence of Catellatospora chokoriensis NBRC 107358.</title>
        <authorList>
            <person name="Komaki H."/>
            <person name="Tamura T."/>
        </authorList>
    </citation>
    <scope>NUCLEOTIDE SEQUENCE [LARGE SCALE GENOMIC DNA]</scope>
    <source>
        <strain evidence="2 3">NBRC 107358</strain>
    </source>
</reference>
<protein>
    <recommendedName>
        <fullName evidence="1">GmrSD restriction endonucleases N-terminal domain-containing protein</fullName>
    </recommendedName>
</protein>
<dbReference type="PANTHER" id="PTHR39639:SF1">
    <property type="entry name" value="DUF262 DOMAIN-CONTAINING PROTEIN"/>
    <property type="match status" value="1"/>
</dbReference>
<gene>
    <name evidence="2" type="ORF">Cch02nite_34610</name>
</gene>
<organism evidence="2 3">
    <name type="scientific">Catellatospora chokoriensis</name>
    <dbReference type="NCBI Taxonomy" id="310353"/>
    <lineage>
        <taxon>Bacteria</taxon>
        <taxon>Bacillati</taxon>
        <taxon>Actinomycetota</taxon>
        <taxon>Actinomycetes</taxon>
        <taxon>Micromonosporales</taxon>
        <taxon>Micromonosporaceae</taxon>
        <taxon>Catellatospora</taxon>
    </lineage>
</organism>
<dbReference type="EMBL" id="BONG01000020">
    <property type="protein sequence ID" value="GIF90017.1"/>
    <property type="molecule type" value="Genomic_DNA"/>
</dbReference>
<sequence>MVPELGTLQTQLDNLRKAVDVDYFDLSLRELSRMVVEEEIRIAPEYQRQFRWKDDIQSALIESFLLGLPVPAIFVATNSDGTWEVVDGLQRICTILRFMGLDAPESEELHFAEKPLKLRELKSLTEFEGLVYEDFPRPIKLTFDKRYLRVQVLSDKSNTEIRFELFRRLNAGAVELTAQEVRACIFQGTFNTLLGDLAESAEFSRLLKLQSIDQRNGTAAEVALKFFAYLDAGDSFDGKVTTFLNKYMKANLNPSDLEEKRQLFMKVISFLDGLFGGEPFLRENTKVTPLNQLEAVLIGLGRIYRSGREPITPSAGWLDDEVLLSFSKAGTNTKKSLVGRVTRAEEIFSS</sequence>
<evidence type="ECO:0000259" key="1">
    <source>
        <dbReference type="Pfam" id="PF03235"/>
    </source>
</evidence>
<evidence type="ECO:0000313" key="3">
    <source>
        <dbReference type="Proteomes" id="UP000619293"/>
    </source>
</evidence>
<dbReference type="InterPro" id="IPR004919">
    <property type="entry name" value="GmrSD_N"/>
</dbReference>
<dbReference type="Pfam" id="PF03235">
    <property type="entry name" value="GmrSD_N"/>
    <property type="match status" value="1"/>
</dbReference>
<dbReference type="AlphaFoldDB" id="A0A8J3JS03"/>
<dbReference type="RefSeq" id="WP_191844056.1">
    <property type="nucleotide sequence ID" value="NZ_BAAALB010000045.1"/>
</dbReference>
<name>A0A8J3JS03_9ACTN</name>
<comment type="caution">
    <text evidence="2">The sequence shown here is derived from an EMBL/GenBank/DDBJ whole genome shotgun (WGS) entry which is preliminary data.</text>
</comment>
<proteinExistence type="predicted"/>
<feature type="domain" description="GmrSD restriction endonucleases N-terminal" evidence="1">
    <location>
        <begin position="39"/>
        <end position="186"/>
    </location>
</feature>
<accession>A0A8J3JS03</accession>